<proteinExistence type="predicted"/>
<evidence type="ECO:0000313" key="3">
    <source>
        <dbReference type="Ensembl" id="ENSEBUP00000010447.1"/>
    </source>
</evidence>
<dbReference type="GO" id="GO:0005886">
    <property type="term" value="C:plasma membrane"/>
    <property type="evidence" value="ECO:0007669"/>
    <property type="project" value="TreeGrafter"/>
</dbReference>
<protein>
    <submittedName>
        <fullName evidence="3">Chloride channel accessory 1</fullName>
    </submittedName>
</protein>
<dbReference type="InterPro" id="IPR036465">
    <property type="entry name" value="vWFA_dom_sf"/>
</dbReference>
<reference evidence="3" key="1">
    <citation type="submission" date="2025-08" db="UniProtKB">
        <authorList>
            <consortium name="Ensembl"/>
        </authorList>
    </citation>
    <scope>IDENTIFICATION</scope>
</reference>
<name>A0A8C4Q5W5_EPTBU</name>
<keyword evidence="4" id="KW-1185">Reference proteome</keyword>
<dbReference type="CDD" id="cd00198">
    <property type="entry name" value="vWFA"/>
    <property type="match status" value="1"/>
</dbReference>
<dbReference type="PANTHER" id="PTHR10579">
    <property type="entry name" value="CALCIUM-ACTIVATED CHLORIDE CHANNEL REGULATOR"/>
    <property type="match status" value="1"/>
</dbReference>
<dbReference type="AlphaFoldDB" id="A0A8C4Q5W5"/>
<feature type="domain" description="VWFA" evidence="2">
    <location>
        <begin position="264"/>
        <end position="426"/>
    </location>
</feature>
<dbReference type="SUPFAM" id="SSF53300">
    <property type="entry name" value="vWA-like"/>
    <property type="match status" value="1"/>
</dbReference>
<keyword evidence="1" id="KW-0472">Membrane</keyword>
<evidence type="ECO:0000256" key="1">
    <source>
        <dbReference type="SAM" id="Phobius"/>
    </source>
</evidence>
<keyword evidence="1" id="KW-0812">Transmembrane</keyword>
<evidence type="ECO:0000313" key="4">
    <source>
        <dbReference type="Proteomes" id="UP000694388"/>
    </source>
</evidence>
<dbReference type="GO" id="GO:0005229">
    <property type="term" value="F:intracellularly calcium-gated chloride channel activity"/>
    <property type="evidence" value="ECO:0007669"/>
    <property type="project" value="TreeGrafter"/>
</dbReference>
<dbReference type="InterPro" id="IPR051266">
    <property type="entry name" value="CLCR"/>
</dbReference>
<organism evidence="3 4">
    <name type="scientific">Eptatretus burgeri</name>
    <name type="common">Inshore hagfish</name>
    <dbReference type="NCBI Taxonomy" id="7764"/>
    <lineage>
        <taxon>Eukaryota</taxon>
        <taxon>Metazoa</taxon>
        <taxon>Chordata</taxon>
        <taxon>Craniata</taxon>
        <taxon>Vertebrata</taxon>
        <taxon>Cyclostomata</taxon>
        <taxon>Myxini</taxon>
        <taxon>Myxiniformes</taxon>
        <taxon>Myxinidae</taxon>
        <taxon>Eptatretinae</taxon>
        <taxon>Eptatretus</taxon>
    </lineage>
</organism>
<sequence>MFPTPAFPEPETEILTEASDYLYKATRQRAFFRNISILVPPTWINTRTQRMTFETFEKAEIRIDDSPGNPNACPYTMNYAMCGRRGKYIHLTSDFLMISSAASDCEPRGKILIVHQWAHLRWGLFDEYDNIQPFYTSPSGSLEFVRCSEDIPWKMLDCSLKRCKLKPCWVNNQTGLPEATCIPVAKETLTTKVSIMSHYRISGDFCNVSTHNTKAPNNQNRLCNLRSSWEVMLNTDDFAHDRNKPREISSTVPHFNLVQSSRRVIILVMDNSGSMFKENRFLKLKQATETFIMNGVRTGTFMAITSFNSIALNKSGLVHISDKARRINLIANLPKVAEGQTSICSGIHKAFQVWYNHSNELVLLTDGEDSKLSSCYEQIARSGSVIHTVALDPRIENNLEMFSSLTGGLAFSISDSSDSTGLMDAMIAIATAWETKKDHVILLESVSALIQADEWLNGTVYIDSTVGRDTAFTVTWSCHYLIIIPKKYIFDPQGNPIEENFTRHDDFCSSRLDVVGPLEVNVCIILSMYHSFKPGPVTLYAELKQGYRAVVGAEVVAYVFTPNGTTVTLPMWDNGAGDDIFRGDGVYSRRFVQFDSSGRYNLKVTAKGNGMTRISSSHMTRHQGTPPMLDENGNFIVEPFSRVHHGGVFCVKVSGKTKQDDFPPKTITDLSILSLNNDVIRLTWTAPGGNVSYYKLNMNTDIEQLKAGIQDENFVTANIIKGNLNKPSPFGQLEQIEVELPDIYNHSQIIFIVIEPYDESNHEMEMLMSNIVQVARPSPTSLSYISTTTIVPPLVQLEDLNILSAGVIAAFTVSSLVGCTCCCLLFGAAWRKRKHERAEYHLL</sequence>
<dbReference type="Gene3D" id="3.40.50.410">
    <property type="entry name" value="von Willebrand factor, type A domain"/>
    <property type="match status" value="1"/>
</dbReference>
<evidence type="ECO:0000259" key="2">
    <source>
        <dbReference type="PROSITE" id="PS50234"/>
    </source>
</evidence>
<dbReference type="PANTHER" id="PTHR10579:SF172">
    <property type="entry name" value="CALCIUM-ACTIVATED CHLORIDE CHANNEL REGULATOR 4 PRECURSOR-RELATED"/>
    <property type="match status" value="1"/>
</dbReference>
<keyword evidence="1" id="KW-1133">Transmembrane helix</keyword>
<dbReference type="SMART" id="SM00327">
    <property type="entry name" value="VWA"/>
    <property type="match status" value="1"/>
</dbReference>
<dbReference type="InterPro" id="IPR002035">
    <property type="entry name" value="VWF_A"/>
</dbReference>
<dbReference type="Proteomes" id="UP000694388">
    <property type="component" value="Unplaced"/>
</dbReference>
<reference evidence="3" key="2">
    <citation type="submission" date="2025-09" db="UniProtKB">
        <authorList>
            <consortium name="Ensembl"/>
        </authorList>
    </citation>
    <scope>IDENTIFICATION</scope>
</reference>
<feature type="transmembrane region" description="Helical" evidence="1">
    <location>
        <begin position="802"/>
        <end position="827"/>
    </location>
</feature>
<dbReference type="InterPro" id="IPR013642">
    <property type="entry name" value="CLCA_N"/>
</dbReference>
<accession>A0A8C4Q5W5</accession>
<dbReference type="Pfam" id="PF00092">
    <property type="entry name" value="VWA"/>
    <property type="match status" value="1"/>
</dbReference>
<dbReference type="OMA" id="GPICNLK"/>
<dbReference type="GeneTree" id="ENSGT00940000154682"/>
<dbReference type="Ensembl" id="ENSEBUT00000010994.1">
    <property type="protein sequence ID" value="ENSEBUP00000010447.1"/>
    <property type="gene ID" value="ENSEBUG00000006707.1"/>
</dbReference>
<dbReference type="Pfam" id="PF08434">
    <property type="entry name" value="CLCA"/>
    <property type="match status" value="1"/>
</dbReference>
<dbReference type="PROSITE" id="PS50234">
    <property type="entry name" value="VWFA"/>
    <property type="match status" value="1"/>
</dbReference>